<protein>
    <recommendedName>
        <fullName evidence="3">Glycosyl transferase</fullName>
    </recommendedName>
</protein>
<dbReference type="Gene3D" id="3.90.550.10">
    <property type="entry name" value="Spore Coat Polysaccharide Biosynthesis Protein SpsA, Chain A"/>
    <property type="match status" value="1"/>
</dbReference>
<proteinExistence type="predicted"/>
<name>A0A2S2DRL9_9BACT</name>
<dbReference type="AlphaFoldDB" id="A0A2S2DRL9"/>
<dbReference type="Proteomes" id="UP000245468">
    <property type="component" value="Chromosome"/>
</dbReference>
<sequence>MQKIVLTICSINYLAQAKSLGDSLLEHNPDYTFLIGLVDRLDQSSIDKSQLPTYPLIELHTIGIEDLDELCDKYNITELNTAVKPFFMEYVYNTYPEAEIVHYFDPDILVFQALNEIETPLKNHSLVLTPHIVSPYPDTSRPQETDLLNTGIFNLGFLGTKRSPNTLAFLHWWKERLRDQCYIDLANGMFVDQLWVNFAPVYFDDVYISRHLGLNMAYWNLHERTLTGENIPYSVNDSVPLIFFHFSGYHPENPTEISKYQNRYTFQEKADVATIFDQYAQILIKNGHEMYKKFPCFYIKTPTPKPRKRFLRVRKYLSLPFQKVVNFIDKVQI</sequence>
<dbReference type="RefSeq" id="WP_109321728.1">
    <property type="nucleotide sequence ID" value="NZ_CP029346.1"/>
</dbReference>
<dbReference type="OrthoDB" id="186344at2"/>
<keyword evidence="2" id="KW-1185">Reference proteome</keyword>
<evidence type="ECO:0000313" key="1">
    <source>
        <dbReference type="EMBL" id="AWL07949.1"/>
    </source>
</evidence>
<dbReference type="KEGG" id="psez:HME7025_00064"/>
<organism evidence="1 2">
    <name type="scientific">Aquirufa nivalisilvae</name>
    <dbReference type="NCBI Taxonomy" id="2516557"/>
    <lineage>
        <taxon>Bacteria</taxon>
        <taxon>Pseudomonadati</taxon>
        <taxon>Bacteroidota</taxon>
        <taxon>Cytophagia</taxon>
        <taxon>Cytophagales</taxon>
        <taxon>Flectobacillaceae</taxon>
        <taxon>Aquirufa</taxon>
    </lineage>
</organism>
<dbReference type="SUPFAM" id="SSF53448">
    <property type="entry name" value="Nucleotide-diphospho-sugar transferases"/>
    <property type="match status" value="1"/>
</dbReference>
<reference evidence="2" key="1">
    <citation type="submission" date="2018-05" db="EMBL/GenBank/DDBJ databases">
        <title>Pseudarcicella sp. HME7025 Genome sequencing and assembly.</title>
        <authorList>
            <person name="Kim H."/>
            <person name="Kang H."/>
            <person name="Joh K."/>
        </authorList>
    </citation>
    <scope>NUCLEOTIDE SEQUENCE [LARGE SCALE GENOMIC DNA]</scope>
    <source>
        <strain evidence="2">HME7025</strain>
    </source>
</reference>
<dbReference type="InterPro" id="IPR029044">
    <property type="entry name" value="Nucleotide-diphossugar_trans"/>
</dbReference>
<dbReference type="EMBL" id="CP029346">
    <property type="protein sequence ID" value="AWL07949.1"/>
    <property type="molecule type" value="Genomic_DNA"/>
</dbReference>
<evidence type="ECO:0008006" key="3">
    <source>
        <dbReference type="Google" id="ProtNLM"/>
    </source>
</evidence>
<evidence type="ECO:0000313" key="2">
    <source>
        <dbReference type="Proteomes" id="UP000245468"/>
    </source>
</evidence>
<gene>
    <name evidence="1" type="ORF">HME7025_00064</name>
</gene>
<accession>A0A2S2DRL9</accession>